<keyword evidence="1" id="KW-0472">Membrane</keyword>
<dbReference type="EMBL" id="VLKP01000002">
    <property type="protein sequence ID" value="TWI13316.1"/>
    <property type="molecule type" value="Genomic_DNA"/>
</dbReference>
<feature type="transmembrane region" description="Helical" evidence="1">
    <location>
        <begin position="48"/>
        <end position="67"/>
    </location>
</feature>
<dbReference type="Proteomes" id="UP000316471">
    <property type="component" value="Unassembled WGS sequence"/>
</dbReference>
<keyword evidence="3" id="KW-1185">Reference proteome</keyword>
<gene>
    <name evidence="2" type="ORF">IP93_00478</name>
</gene>
<feature type="transmembrane region" description="Helical" evidence="1">
    <location>
        <begin position="146"/>
        <end position="167"/>
    </location>
</feature>
<evidence type="ECO:0000313" key="3">
    <source>
        <dbReference type="Proteomes" id="UP000316471"/>
    </source>
</evidence>
<protein>
    <submittedName>
        <fullName evidence="2">Putative membrane protein</fullName>
    </submittedName>
</protein>
<dbReference type="RefSeq" id="WP_144812288.1">
    <property type="nucleotide sequence ID" value="NZ_VLKP01000002.1"/>
</dbReference>
<keyword evidence="1" id="KW-0812">Transmembrane</keyword>
<dbReference type="OrthoDB" id="8537043at2"/>
<keyword evidence="1" id="KW-1133">Transmembrane helix</keyword>
<reference evidence="2 3" key="1">
    <citation type="journal article" date="2015" name="Stand. Genomic Sci.">
        <title>Genomic Encyclopedia of Bacterial and Archaeal Type Strains, Phase III: the genomes of soil and plant-associated and newly described type strains.</title>
        <authorList>
            <person name="Whitman W.B."/>
            <person name="Woyke T."/>
            <person name="Klenk H.P."/>
            <person name="Zhou Y."/>
            <person name="Lilburn T.G."/>
            <person name="Beck B.J."/>
            <person name="De Vos P."/>
            <person name="Vandamme P."/>
            <person name="Eisen J.A."/>
            <person name="Garrity G."/>
            <person name="Hugenholtz P."/>
            <person name="Kyrpides N.C."/>
        </authorList>
    </citation>
    <scope>NUCLEOTIDE SEQUENCE [LARGE SCALE GENOMIC DNA]</scope>
    <source>
        <strain evidence="2 3">CGMCC 1.10136</strain>
    </source>
</reference>
<name>A0A562M064_9GAMM</name>
<comment type="caution">
    <text evidence="2">The sequence shown here is derived from an EMBL/GenBank/DDBJ whole genome shotgun (WGS) entry which is preliminary data.</text>
</comment>
<organism evidence="2 3">
    <name type="scientific">Aerolutibacter ruishenii</name>
    <dbReference type="NCBI Taxonomy" id="686800"/>
    <lineage>
        <taxon>Bacteria</taxon>
        <taxon>Pseudomonadati</taxon>
        <taxon>Pseudomonadota</taxon>
        <taxon>Gammaproteobacteria</taxon>
        <taxon>Lysobacterales</taxon>
        <taxon>Lysobacteraceae</taxon>
        <taxon>Aerolutibacter</taxon>
    </lineage>
</organism>
<accession>A0A562M064</accession>
<proteinExistence type="predicted"/>
<evidence type="ECO:0000313" key="2">
    <source>
        <dbReference type="EMBL" id="TWI13316.1"/>
    </source>
</evidence>
<sequence>MLLFILLSLAYPLAVYAMLGRFEPRWLAVLLFALALLRAFATREKHWLWAALGTGLLAAWAMLANAALPLKLYPALVNGVLLLVFGLSLRFGAPVAERLARLQQPDLPAAAVAYTRRVTQVWCGFFVLNGSLALATALWASERVWALYNGLVAYGLIGTLFAVEWLVRQRVKARAHG</sequence>
<dbReference type="AlphaFoldDB" id="A0A562M064"/>
<feature type="transmembrane region" description="Helical" evidence="1">
    <location>
        <begin position="24"/>
        <end position="41"/>
    </location>
</feature>
<feature type="transmembrane region" description="Helical" evidence="1">
    <location>
        <begin position="73"/>
        <end position="93"/>
    </location>
</feature>
<evidence type="ECO:0000256" key="1">
    <source>
        <dbReference type="SAM" id="Phobius"/>
    </source>
</evidence>
<feature type="transmembrane region" description="Helical" evidence="1">
    <location>
        <begin position="121"/>
        <end position="140"/>
    </location>
</feature>